<feature type="compositionally biased region" description="Polar residues" evidence="1">
    <location>
        <begin position="890"/>
        <end position="900"/>
    </location>
</feature>
<name>A0ABD3N8F5_9STRA</name>
<evidence type="ECO:0000313" key="4">
    <source>
        <dbReference type="Proteomes" id="UP001530315"/>
    </source>
</evidence>
<feature type="compositionally biased region" description="Low complexity" evidence="1">
    <location>
        <begin position="721"/>
        <end position="735"/>
    </location>
</feature>
<feature type="region of interest" description="Disordered" evidence="1">
    <location>
        <begin position="481"/>
        <end position="520"/>
    </location>
</feature>
<keyword evidence="4" id="KW-1185">Reference proteome</keyword>
<protein>
    <submittedName>
        <fullName evidence="3">Uncharacterized protein</fullName>
    </submittedName>
</protein>
<evidence type="ECO:0000256" key="1">
    <source>
        <dbReference type="SAM" id="MobiDB-lite"/>
    </source>
</evidence>
<keyword evidence="2" id="KW-0472">Membrane</keyword>
<feature type="compositionally biased region" description="Low complexity" evidence="1">
    <location>
        <begin position="1"/>
        <end position="26"/>
    </location>
</feature>
<keyword evidence="2" id="KW-1133">Transmembrane helix</keyword>
<evidence type="ECO:0000256" key="2">
    <source>
        <dbReference type="SAM" id="Phobius"/>
    </source>
</evidence>
<comment type="caution">
    <text evidence="3">The sequence shown here is derived from an EMBL/GenBank/DDBJ whole genome shotgun (WGS) entry which is preliminary data.</text>
</comment>
<keyword evidence="2" id="KW-0812">Transmembrane</keyword>
<dbReference type="AlphaFoldDB" id="A0ABD3N8F5"/>
<gene>
    <name evidence="3" type="ORF">ACHAW5_008027</name>
</gene>
<sequence>MPPSSSPVSTSPTPSPATASPSSVGSDGDGGGGSAVTSSPASDVFSTSPSSSSPSSYAPPPDDDGIDVTASVDFVADLNGVVTAEEVRDGETNQVKDMLEIELLALCESVIVEEFGNDNNGTTRNRMRRAASFFADYGRMLVVERCVSATVDDVQDIDCPNNDTEACLNFTNTIVLLMVNETDPEGKAGIVEGAMKDKLEEGWLGSNFNLPEALKPPPPPSPAPTQTIRTDNEVNMSIGAIVGIVAAALCCIFLTLLFGVRRRPKRTAEENNLPDGERHQVPTDIELTRDGFDDQSLAMADDASSITTQDVSYSSQEHLLRGQHSSTADVTPMPALRENVSPLDDESEMGESVFSDQDQLQNMNSASSLASMAAMSTLVASVTSDSPPLSPTSLEEYSAQEFEGESTTSSGYIGSFDLVSPTSAATQTSTARAAGMASPVSPAAVEYTAREVGGVSAGAATAIGAAGAGVLAVGVYAATRRGSDKSAEDSPSSKDSRASPGSSKDSSASSSNPMDDLDSAIEAGNWGQVGALAAILASKGQSIPTEKKSSRSVSADKSQDSSAASVTRDHETSLDRARAAEIDKLVDAGDWHGVVLAAARFEADQTYDAESYSASASNSSRWTGSATSANTRSIATGESANVSNHRGQEEIRAEVEALVRRVVPEEADNINEMMTQFKGREEELVETLRRMQERAIASRARLAVQKSAKLEARVKKGSRGAGVSSGHSIASASSTKSELEQAIEAGNWQAVGAAAQKMSDSSVGDLSVEEVARLRDAISQAPAFARRDGGGSDEDRLDQLIEQGDWQGVIAAAKRATEGPDMGEQDALAQANMWQEIADQSKVEARQGPAGAGDAAAWAISRSLNALNTAEESSSQGRTIDDIADEQDSDASQYESSSYGDSAGRSEEYRRGI</sequence>
<dbReference type="EMBL" id="JALLAZ020001592">
    <property type="protein sequence ID" value="KAL3771914.1"/>
    <property type="molecule type" value="Genomic_DNA"/>
</dbReference>
<feature type="region of interest" description="Disordered" evidence="1">
    <location>
        <begin position="715"/>
        <end position="735"/>
    </location>
</feature>
<feature type="compositionally biased region" description="Basic and acidic residues" evidence="1">
    <location>
        <begin position="904"/>
        <end position="913"/>
    </location>
</feature>
<feature type="region of interest" description="Disordered" evidence="1">
    <location>
        <begin position="540"/>
        <end position="573"/>
    </location>
</feature>
<feature type="compositionally biased region" description="Polar residues" evidence="1">
    <location>
        <begin position="869"/>
        <end position="878"/>
    </location>
</feature>
<proteinExistence type="predicted"/>
<organism evidence="3 4">
    <name type="scientific">Stephanodiscus triporus</name>
    <dbReference type="NCBI Taxonomy" id="2934178"/>
    <lineage>
        <taxon>Eukaryota</taxon>
        <taxon>Sar</taxon>
        <taxon>Stramenopiles</taxon>
        <taxon>Ochrophyta</taxon>
        <taxon>Bacillariophyta</taxon>
        <taxon>Coscinodiscophyceae</taxon>
        <taxon>Thalassiosirophycidae</taxon>
        <taxon>Stephanodiscales</taxon>
        <taxon>Stephanodiscaceae</taxon>
        <taxon>Stephanodiscus</taxon>
    </lineage>
</organism>
<feature type="region of interest" description="Disordered" evidence="1">
    <location>
        <begin position="869"/>
        <end position="913"/>
    </location>
</feature>
<feature type="region of interest" description="Disordered" evidence="1">
    <location>
        <begin position="1"/>
        <end position="68"/>
    </location>
</feature>
<feature type="compositionally biased region" description="Basic and acidic residues" evidence="1">
    <location>
        <begin position="481"/>
        <end position="497"/>
    </location>
</feature>
<evidence type="ECO:0000313" key="3">
    <source>
        <dbReference type="EMBL" id="KAL3771914.1"/>
    </source>
</evidence>
<dbReference type="Proteomes" id="UP001530315">
    <property type="component" value="Unassembled WGS sequence"/>
</dbReference>
<accession>A0ABD3N8F5</accession>
<reference evidence="3 4" key="1">
    <citation type="submission" date="2024-10" db="EMBL/GenBank/DDBJ databases">
        <title>Updated reference genomes for cyclostephanoid diatoms.</title>
        <authorList>
            <person name="Roberts W.R."/>
            <person name="Alverson A.J."/>
        </authorList>
    </citation>
    <scope>NUCLEOTIDE SEQUENCE [LARGE SCALE GENOMIC DNA]</scope>
    <source>
        <strain evidence="3 4">AJA276-08</strain>
    </source>
</reference>
<feature type="compositionally biased region" description="Low complexity" evidence="1">
    <location>
        <begin position="498"/>
        <end position="511"/>
    </location>
</feature>
<feature type="transmembrane region" description="Helical" evidence="2">
    <location>
        <begin position="236"/>
        <end position="258"/>
    </location>
</feature>
<feature type="compositionally biased region" description="Low complexity" evidence="1">
    <location>
        <begin position="35"/>
        <end position="56"/>
    </location>
</feature>
<feature type="compositionally biased region" description="Low complexity" evidence="1">
    <location>
        <begin position="551"/>
        <end position="566"/>
    </location>
</feature>